<dbReference type="SMART" id="SM00474">
    <property type="entry name" value="35EXOc"/>
    <property type="match status" value="1"/>
</dbReference>
<evidence type="ECO:0000313" key="3">
    <source>
        <dbReference type="Proteomes" id="UP001222275"/>
    </source>
</evidence>
<organism evidence="2 3">
    <name type="scientific">Thiomicrorhabdus lithotrophica</name>
    <dbReference type="NCBI Taxonomy" id="2949997"/>
    <lineage>
        <taxon>Bacteria</taxon>
        <taxon>Pseudomonadati</taxon>
        <taxon>Pseudomonadota</taxon>
        <taxon>Gammaproteobacteria</taxon>
        <taxon>Thiotrichales</taxon>
        <taxon>Piscirickettsiaceae</taxon>
        <taxon>Thiomicrorhabdus</taxon>
    </lineage>
</organism>
<feature type="domain" description="HRDC" evidence="1">
    <location>
        <begin position="223"/>
        <end position="303"/>
    </location>
</feature>
<keyword evidence="3" id="KW-1185">Reference proteome</keyword>
<dbReference type="InterPro" id="IPR002562">
    <property type="entry name" value="3'-5'_exonuclease_dom"/>
</dbReference>
<dbReference type="Pfam" id="PF00570">
    <property type="entry name" value="HRDC"/>
    <property type="match status" value="1"/>
</dbReference>
<dbReference type="RefSeq" id="WP_275594086.1">
    <property type="nucleotide sequence ID" value="NZ_CP102381.1"/>
</dbReference>
<dbReference type="InterPro" id="IPR044876">
    <property type="entry name" value="HRDC_dom_sf"/>
</dbReference>
<dbReference type="CDD" id="cd06142">
    <property type="entry name" value="RNaseD_exo"/>
    <property type="match status" value="1"/>
</dbReference>
<evidence type="ECO:0000259" key="1">
    <source>
        <dbReference type="PROSITE" id="PS50967"/>
    </source>
</evidence>
<sequence>MSKQTYLSILTESQLHDYCQQILANSAIGWIAIDTEFVRVDTYFPELSLVQIQDNLGQAVIIDPIAIKENATTDKPLHSLIELLSSEAVIKVFHSARQDIEVLYQLEGIMPAAIFDTQIASVFRKHGEIAGFARVIENELNTKLDKSQTRTNWHSRPLTEKQINYALDDVRYLAPLYEKYLQDLTPLQLKAVQEDCDALLDESLYKPNPEKAGDKVKGTKGLKGKGIAIINTLAQWREVYAIEHNRPKKWVMSDEVIVHIAKRPPQTVQALYKVPNIKASSVKGYGEEWVQLIDEVFAMESHELPKPPKLASKETPQEEAVLHYLHSYIHQIALNYKLVASNLINKTLLLELIREPEQPKLTGWRQELIGSDLQALLLSQADLRIDQNKVVLVTKS</sequence>
<dbReference type="SUPFAM" id="SSF53098">
    <property type="entry name" value="Ribonuclease H-like"/>
    <property type="match status" value="1"/>
</dbReference>
<dbReference type="InterPro" id="IPR051086">
    <property type="entry name" value="RNase_D-like"/>
</dbReference>
<protein>
    <submittedName>
        <fullName evidence="2">HRDC domain-containing protein</fullName>
    </submittedName>
</protein>
<dbReference type="SUPFAM" id="SSF47819">
    <property type="entry name" value="HRDC-like"/>
    <property type="match status" value="1"/>
</dbReference>
<dbReference type="InterPro" id="IPR012337">
    <property type="entry name" value="RNaseH-like_sf"/>
</dbReference>
<dbReference type="Pfam" id="PF01612">
    <property type="entry name" value="DNA_pol_A_exo1"/>
    <property type="match status" value="1"/>
</dbReference>
<dbReference type="InterPro" id="IPR036397">
    <property type="entry name" value="RNaseH_sf"/>
</dbReference>
<gene>
    <name evidence="2" type="ORF">NR989_07340</name>
</gene>
<dbReference type="Proteomes" id="UP001222275">
    <property type="component" value="Chromosome"/>
</dbReference>
<dbReference type="InterPro" id="IPR010997">
    <property type="entry name" value="HRDC-like_sf"/>
</dbReference>
<evidence type="ECO:0000313" key="2">
    <source>
        <dbReference type="EMBL" id="WEJ61827.1"/>
    </source>
</evidence>
<name>A0ABY8C8F6_9GAMM</name>
<dbReference type="PROSITE" id="PS50967">
    <property type="entry name" value="HRDC"/>
    <property type="match status" value="1"/>
</dbReference>
<dbReference type="PANTHER" id="PTHR47649:SF1">
    <property type="entry name" value="RIBONUCLEASE D"/>
    <property type="match status" value="1"/>
</dbReference>
<dbReference type="EMBL" id="CP102381">
    <property type="protein sequence ID" value="WEJ61827.1"/>
    <property type="molecule type" value="Genomic_DNA"/>
</dbReference>
<dbReference type="Gene3D" id="1.10.150.80">
    <property type="entry name" value="HRDC domain"/>
    <property type="match status" value="1"/>
</dbReference>
<dbReference type="InterPro" id="IPR002121">
    <property type="entry name" value="HRDC_dom"/>
</dbReference>
<accession>A0ABY8C8F6</accession>
<proteinExistence type="predicted"/>
<dbReference type="Gene3D" id="3.30.420.10">
    <property type="entry name" value="Ribonuclease H-like superfamily/Ribonuclease H"/>
    <property type="match status" value="1"/>
</dbReference>
<dbReference type="PANTHER" id="PTHR47649">
    <property type="entry name" value="RIBONUCLEASE D"/>
    <property type="match status" value="1"/>
</dbReference>
<reference evidence="2 3" key="1">
    <citation type="submission" date="2022-06" db="EMBL/GenBank/DDBJ databases">
        <title>Thiomicrohabdus sp. nov, an obligately chemolithoautotrophic, sulfur-oxidizing bacterium isolated from beach of Guanyin Mountain. Amoy.</title>
        <authorList>
            <person name="Zhu H."/>
        </authorList>
    </citation>
    <scope>NUCLEOTIDE SEQUENCE [LARGE SCALE GENOMIC DNA]</scope>
    <source>
        <strain evidence="2 3">XGS-01</strain>
    </source>
</reference>